<reference evidence="3 4" key="1">
    <citation type="submission" date="2024-01" db="EMBL/GenBank/DDBJ databases">
        <title>The genomes of 5 underutilized Papilionoideae crops provide insights into root nodulation and disease resistanc.</title>
        <authorList>
            <person name="Jiang F."/>
        </authorList>
    </citation>
    <scope>NUCLEOTIDE SEQUENCE [LARGE SCALE GENOMIC DNA]</scope>
    <source>
        <strain evidence="3">DUOXIRENSHENG_FW03</strain>
        <tissue evidence="3">Leaves</tissue>
    </source>
</reference>
<evidence type="ECO:0000256" key="2">
    <source>
        <dbReference type="SAM" id="MobiDB-lite"/>
    </source>
</evidence>
<gene>
    <name evidence="3" type="ORF">VNO78_12935</name>
</gene>
<proteinExistence type="inferred from homology"/>
<dbReference type="Proteomes" id="UP001386955">
    <property type="component" value="Unassembled WGS sequence"/>
</dbReference>
<dbReference type="PANTHER" id="PTHR31147:SF25">
    <property type="entry name" value="HXXXD-TYPE ACYL-TRANSFERASE FAMILY PROTEIN"/>
    <property type="match status" value="1"/>
</dbReference>
<organism evidence="3 4">
    <name type="scientific">Psophocarpus tetragonolobus</name>
    <name type="common">Winged bean</name>
    <name type="synonym">Dolichos tetragonolobus</name>
    <dbReference type="NCBI Taxonomy" id="3891"/>
    <lineage>
        <taxon>Eukaryota</taxon>
        <taxon>Viridiplantae</taxon>
        <taxon>Streptophyta</taxon>
        <taxon>Embryophyta</taxon>
        <taxon>Tracheophyta</taxon>
        <taxon>Spermatophyta</taxon>
        <taxon>Magnoliopsida</taxon>
        <taxon>eudicotyledons</taxon>
        <taxon>Gunneridae</taxon>
        <taxon>Pentapetalae</taxon>
        <taxon>rosids</taxon>
        <taxon>fabids</taxon>
        <taxon>Fabales</taxon>
        <taxon>Fabaceae</taxon>
        <taxon>Papilionoideae</taxon>
        <taxon>50 kb inversion clade</taxon>
        <taxon>NPAAA clade</taxon>
        <taxon>indigoferoid/millettioid clade</taxon>
        <taxon>Phaseoleae</taxon>
        <taxon>Psophocarpus</taxon>
    </lineage>
</organism>
<protein>
    <submittedName>
        <fullName evidence="3">Uncharacterized protein</fullName>
    </submittedName>
</protein>
<dbReference type="PANTHER" id="PTHR31147">
    <property type="entry name" value="ACYL TRANSFERASE 4"/>
    <property type="match status" value="1"/>
</dbReference>
<accession>A0AAN9SNM7</accession>
<keyword evidence="4" id="KW-1185">Reference proteome</keyword>
<evidence type="ECO:0000256" key="1">
    <source>
        <dbReference type="ARBA" id="ARBA00009861"/>
    </source>
</evidence>
<evidence type="ECO:0000313" key="3">
    <source>
        <dbReference type="EMBL" id="KAK7401444.1"/>
    </source>
</evidence>
<sequence length="475" mass="53348">MASNKKNANLLSFENKEVVFIKPSNLTPSTILSLSSIDHSMMGFFAQSLHVYRSLLGNPNSSEDDDRNTTNTINPTTKRDPAKVITKALSKALFYYYPLAGKLVKHGDGKLRINCTSDGVPFQEVICNCNLSSLNYLDNDDVEIAKHFGIDFPFEDEHGNQYLMALKLTKFLCGGFICAWGVNHAVIDGTGKVQFLVALSELAAGESEPSVKPVWERERLVGKITSHPLGIPMDNAYAAVSPLMPTTDYSHACFRVNKESITRLKRSLMEDIDHSVVALKKRFTTFECLAAYIWRARARALKLNEDGETMLLIIVGLRQRLEDPLPSGYYGNGVVDVYVKLTVKQLKEQPLFEVVKRIREGLIASSSNDYITNYMDTIENDPLGDNLDYESAALTILTDWRYLGSFNKIDFGWKKAVNMMPVPLKMMCDILPPNSSMRGGVRFFTTQPTTAMPKFKEEMKLLMTNDPTINFQSRL</sequence>
<evidence type="ECO:0000313" key="4">
    <source>
        <dbReference type="Proteomes" id="UP001386955"/>
    </source>
</evidence>
<dbReference type="InterPro" id="IPR050898">
    <property type="entry name" value="Plant_acyltransferase"/>
</dbReference>
<name>A0AAN9SNM7_PSOTE</name>
<dbReference type="AlphaFoldDB" id="A0AAN9SNM7"/>
<comment type="similarity">
    <text evidence="1">Belongs to the plant acyltransferase family.</text>
</comment>
<comment type="caution">
    <text evidence="3">The sequence shown here is derived from an EMBL/GenBank/DDBJ whole genome shotgun (WGS) entry which is preliminary data.</text>
</comment>
<dbReference type="Gene3D" id="3.30.559.10">
    <property type="entry name" value="Chloramphenicol acetyltransferase-like domain"/>
    <property type="match status" value="2"/>
</dbReference>
<dbReference type="InterPro" id="IPR023213">
    <property type="entry name" value="CAT-like_dom_sf"/>
</dbReference>
<dbReference type="Pfam" id="PF02458">
    <property type="entry name" value="Transferase"/>
    <property type="match status" value="1"/>
</dbReference>
<dbReference type="EMBL" id="JAYMYS010000003">
    <property type="protein sequence ID" value="KAK7401444.1"/>
    <property type="molecule type" value="Genomic_DNA"/>
</dbReference>
<feature type="region of interest" description="Disordered" evidence="2">
    <location>
        <begin position="58"/>
        <end position="77"/>
    </location>
</feature>